<evidence type="ECO:0000313" key="19">
    <source>
        <dbReference type="EMBL" id="CAG7784875.1"/>
    </source>
</evidence>
<evidence type="ECO:0000256" key="14">
    <source>
        <dbReference type="ARBA" id="ARBA00049296"/>
    </source>
</evidence>
<dbReference type="PANTHER" id="PTHR10989:SF16">
    <property type="entry name" value="AT02829P-RELATED"/>
    <property type="match status" value="1"/>
</dbReference>
<comment type="catalytic activity">
    <reaction evidence="13">
        <text>9-octadecanoyloxy-octadecanoate + H2O = 9-hydroxy-octadecanoate + octadecanoate + H(+)</text>
        <dbReference type="Rhea" id="RHEA:52096"/>
        <dbReference type="ChEBI" id="CHEBI:15377"/>
        <dbReference type="ChEBI" id="CHEBI:15378"/>
        <dbReference type="ChEBI" id="CHEBI:25629"/>
        <dbReference type="ChEBI" id="CHEBI:136286"/>
        <dbReference type="ChEBI" id="CHEBI:136373"/>
    </reaction>
    <physiologicalReaction direction="left-to-right" evidence="13">
        <dbReference type="Rhea" id="RHEA:52097"/>
    </physiologicalReaction>
</comment>
<comment type="caution">
    <text evidence="19">The sequence shown here is derived from an EMBL/GenBank/DDBJ whole genome shotgun (WGS) entry which is preliminary data.</text>
</comment>
<evidence type="ECO:0000256" key="5">
    <source>
        <dbReference type="ARBA" id="ARBA00022989"/>
    </source>
</evidence>
<comment type="catalytic activity">
    <reaction evidence="15">
        <text>13-(9Z-hexadecenoyloxy)-octadecanoate + H2O = 13-hydroxy-octadecanoate + (9Z)-hexadecenoate + H(+)</text>
        <dbReference type="Rhea" id="RHEA:52076"/>
        <dbReference type="ChEBI" id="CHEBI:15377"/>
        <dbReference type="ChEBI" id="CHEBI:15378"/>
        <dbReference type="ChEBI" id="CHEBI:32372"/>
        <dbReference type="ChEBI" id="CHEBI:136304"/>
        <dbReference type="ChEBI" id="CHEBI:136315"/>
    </reaction>
    <physiologicalReaction direction="left-to-right" evidence="15">
        <dbReference type="Rhea" id="RHEA:52077"/>
    </physiologicalReaction>
</comment>
<comment type="catalytic activity">
    <reaction evidence="1">
        <text>9-(9Z-hexadecenoyloxy)-octadecanoate + H2O = (9Z)-hexadecenoate + 9-hydroxy-octadecanoate + H(+)</text>
        <dbReference type="Rhea" id="RHEA:52068"/>
        <dbReference type="ChEBI" id="CHEBI:15377"/>
        <dbReference type="ChEBI" id="CHEBI:15378"/>
        <dbReference type="ChEBI" id="CHEBI:32372"/>
        <dbReference type="ChEBI" id="CHEBI:136286"/>
        <dbReference type="ChEBI" id="CHEBI:136309"/>
    </reaction>
    <physiologicalReaction direction="left-to-right" evidence="1">
        <dbReference type="Rhea" id="RHEA:52069"/>
    </physiologicalReaction>
</comment>
<dbReference type="InterPro" id="IPR006838">
    <property type="entry name" value="ADTRP_AIG1"/>
</dbReference>
<reference evidence="19" key="1">
    <citation type="submission" date="2021-06" db="EMBL/GenBank/DDBJ databases">
        <authorList>
            <person name="Hodson N. C."/>
            <person name="Mongue J. A."/>
            <person name="Jaron S. K."/>
        </authorList>
    </citation>
    <scope>NUCLEOTIDE SEQUENCE</scope>
</reference>
<evidence type="ECO:0000256" key="12">
    <source>
        <dbReference type="ARBA" id="ARBA00048800"/>
    </source>
</evidence>
<dbReference type="Proteomes" id="UP000708208">
    <property type="component" value="Unassembled WGS sequence"/>
</dbReference>
<name>A0A8J2KEH6_9HEXA</name>
<evidence type="ECO:0000256" key="2">
    <source>
        <dbReference type="ARBA" id="ARBA00004127"/>
    </source>
</evidence>
<comment type="catalytic activity">
    <reaction evidence="14">
        <text>13-(9Z-octadecenoyloxy)-octadecanoate + H2O = 13-hydroxy-octadecanoate + (9Z)-octadecenoate + H(+)</text>
        <dbReference type="Rhea" id="RHEA:52064"/>
        <dbReference type="ChEBI" id="CHEBI:15377"/>
        <dbReference type="ChEBI" id="CHEBI:15378"/>
        <dbReference type="ChEBI" id="CHEBI:30823"/>
        <dbReference type="ChEBI" id="CHEBI:136303"/>
        <dbReference type="ChEBI" id="CHEBI:136304"/>
    </reaction>
    <physiologicalReaction direction="left-to-right" evidence="14">
        <dbReference type="Rhea" id="RHEA:52065"/>
    </physiologicalReaction>
</comment>
<dbReference type="GO" id="GO:0016020">
    <property type="term" value="C:membrane"/>
    <property type="evidence" value="ECO:0007669"/>
    <property type="project" value="InterPro"/>
</dbReference>
<evidence type="ECO:0000256" key="7">
    <source>
        <dbReference type="ARBA" id="ARBA00047368"/>
    </source>
</evidence>
<protein>
    <submittedName>
        <fullName evidence="19">Uncharacterized protein</fullName>
    </submittedName>
</protein>
<comment type="catalytic activity">
    <reaction evidence="7">
        <text>12-hexadecanoyloxy-octadecanoate + H2O = 12-hydroxyoctadecanoate + hexadecanoate + H(+)</text>
        <dbReference type="Rhea" id="RHEA:52056"/>
        <dbReference type="ChEBI" id="CHEBI:7896"/>
        <dbReference type="ChEBI" id="CHEBI:15377"/>
        <dbReference type="ChEBI" id="CHEBI:15378"/>
        <dbReference type="ChEBI" id="CHEBI:83677"/>
        <dbReference type="ChEBI" id="CHEBI:84201"/>
    </reaction>
    <physiologicalReaction direction="left-to-right" evidence="7">
        <dbReference type="Rhea" id="RHEA:52057"/>
    </physiologicalReaction>
</comment>
<evidence type="ECO:0000256" key="6">
    <source>
        <dbReference type="ARBA" id="ARBA00023136"/>
    </source>
</evidence>
<feature type="compositionally biased region" description="Basic and acidic residues" evidence="17">
    <location>
        <begin position="225"/>
        <end position="242"/>
    </location>
</feature>
<feature type="transmembrane region" description="Helical" evidence="18">
    <location>
        <begin position="89"/>
        <end position="109"/>
    </location>
</feature>
<feature type="transmembrane region" description="Helical" evidence="18">
    <location>
        <begin position="198"/>
        <end position="215"/>
    </location>
</feature>
<feature type="transmembrane region" description="Helical" evidence="18">
    <location>
        <begin position="160"/>
        <end position="178"/>
    </location>
</feature>
<evidence type="ECO:0000256" key="18">
    <source>
        <dbReference type="SAM" id="Phobius"/>
    </source>
</evidence>
<evidence type="ECO:0000313" key="20">
    <source>
        <dbReference type="Proteomes" id="UP000708208"/>
    </source>
</evidence>
<evidence type="ECO:0000256" key="13">
    <source>
        <dbReference type="ARBA" id="ARBA00049221"/>
    </source>
</evidence>
<keyword evidence="5 18" id="KW-1133">Transmembrane helix</keyword>
<dbReference type="GO" id="GO:0012505">
    <property type="term" value="C:endomembrane system"/>
    <property type="evidence" value="ECO:0007669"/>
    <property type="project" value="UniProtKB-SubCell"/>
</dbReference>
<dbReference type="EMBL" id="CAJVCH010284962">
    <property type="protein sequence ID" value="CAG7784875.1"/>
    <property type="molecule type" value="Genomic_DNA"/>
</dbReference>
<sequence>MYGLIHASGVATFGYALYYEFVHLHVPRHVARTSAIKAMSAFPGKWKYLTVWDLVLQFAYHTYSLANDFVGSSEIESKKQTKMQKLRDVVFASVIFPTGAFVSITFWGIYSIDRELVFPKFMDAFYPSWLNHAVHTAPIIFLCVEIYNVPKNFPKRSTSIIGNIFFSSTYLGWITWIAYDSGVWAYPILEVLDNVSRAAFLGASAGLLLGLYFVGEKIQRWRWGDKSVGDGTKDEPKLESSGKTKTKSKVK</sequence>
<evidence type="ECO:0000256" key="10">
    <source>
        <dbReference type="ARBA" id="ARBA00048680"/>
    </source>
</evidence>
<proteinExistence type="inferred from homology"/>
<keyword evidence="20" id="KW-1185">Reference proteome</keyword>
<organism evidence="19 20">
    <name type="scientific">Allacma fusca</name>
    <dbReference type="NCBI Taxonomy" id="39272"/>
    <lineage>
        <taxon>Eukaryota</taxon>
        <taxon>Metazoa</taxon>
        <taxon>Ecdysozoa</taxon>
        <taxon>Arthropoda</taxon>
        <taxon>Hexapoda</taxon>
        <taxon>Collembola</taxon>
        <taxon>Symphypleona</taxon>
        <taxon>Sminthuridae</taxon>
        <taxon>Allacma</taxon>
    </lineage>
</organism>
<evidence type="ECO:0000256" key="17">
    <source>
        <dbReference type="SAM" id="MobiDB-lite"/>
    </source>
</evidence>
<keyword evidence="4 18" id="KW-0812">Transmembrane</keyword>
<evidence type="ECO:0000256" key="15">
    <source>
        <dbReference type="ARBA" id="ARBA00049322"/>
    </source>
</evidence>
<comment type="catalytic activity">
    <reaction evidence="8">
        <text>13-octadecanoyloxy-octadecanoate + H2O = 13-hydroxy-octadecanoate + octadecanoate + H(+)</text>
        <dbReference type="Rhea" id="RHEA:52084"/>
        <dbReference type="ChEBI" id="CHEBI:15377"/>
        <dbReference type="ChEBI" id="CHEBI:15378"/>
        <dbReference type="ChEBI" id="CHEBI:25629"/>
        <dbReference type="ChEBI" id="CHEBI:136304"/>
        <dbReference type="ChEBI" id="CHEBI:136335"/>
    </reaction>
    <physiologicalReaction direction="left-to-right" evidence="8">
        <dbReference type="Rhea" id="RHEA:52085"/>
    </physiologicalReaction>
</comment>
<dbReference type="Pfam" id="PF04750">
    <property type="entry name" value="Far-17a_AIG1"/>
    <property type="match status" value="1"/>
</dbReference>
<comment type="catalytic activity">
    <reaction evidence="10">
        <text>12-octadecanoyloxy-octadecanoate + H2O = 12-hydroxyoctadecanoate + octadecanoate + H(+)</text>
        <dbReference type="Rhea" id="RHEA:52080"/>
        <dbReference type="ChEBI" id="CHEBI:15377"/>
        <dbReference type="ChEBI" id="CHEBI:15378"/>
        <dbReference type="ChEBI" id="CHEBI:25629"/>
        <dbReference type="ChEBI" id="CHEBI:84201"/>
        <dbReference type="ChEBI" id="CHEBI:136330"/>
    </reaction>
    <physiologicalReaction direction="left-to-right" evidence="10">
        <dbReference type="Rhea" id="RHEA:52081"/>
    </physiologicalReaction>
</comment>
<evidence type="ECO:0000256" key="8">
    <source>
        <dbReference type="ARBA" id="ARBA00047427"/>
    </source>
</evidence>
<feature type="region of interest" description="Disordered" evidence="17">
    <location>
        <begin position="225"/>
        <end position="251"/>
    </location>
</feature>
<evidence type="ECO:0000256" key="11">
    <source>
        <dbReference type="ARBA" id="ARBA00048701"/>
    </source>
</evidence>
<comment type="catalytic activity">
    <reaction evidence="12">
        <text>9-(9Z-octadecenoyloxy)-octadecanoate + H2O = 9-hydroxy-octadecanoate + (9Z)-octadecenoate + H(+)</text>
        <dbReference type="Rhea" id="RHEA:52048"/>
        <dbReference type="ChEBI" id="CHEBI:15377"/>
        <dbReference type="ChEBI" id="CHEBI:15378"/>
        <dbReference type="ChEBI" id="CHEBI:30823"/>
        <dbReference type="ChEBI" id="CHEBI:136282"/>
        <dbReference type="ChEBI" id="CHEBI:136286"/>
    </reaction>
    <physiologicalReaction direction="left-to-right" evidence="12">
        <dbReference type="Rhea" id="RHEA:52049"/>
    </physiologicalReaction>
</comment>
<feature type="transmembrane region" description="Helical" evidence="18">
    <location>
        <begin position="129"/>
        <end position="148"/>
    </location>
</feature>
<keyword evidence="6 18" id="KW-0472">Membrane</keyword>
<evidence type="ECO:0000256" key="3">
    <source>
        <dbReference type="ARBA" id="ARBA00009300"/>
    </source>
</evidence>
<comment type="catalytic activity">
    <reaction evidence="11">
        <text>12-(9Z-octadecenoyloxy)-octadecanoate + H2O = 12-hydroxyoctadecanoate + (9Z)-octadecenoate + H(+)</text>
        <dbReference type="Rhea" id="RHEA:52060"/>
        <dbReference type="ChEBI" id="CHEBI:15377"/>
        <dbReference type="ChEBI" id="CHEBI:15378"/>
        <dbReference type="ChEBI" id="CHEBI:30823"/>
        <dbReference type="ChEBI" id="CHEBI:84201"/>
        <dbReference type="ChEBI" id="CHEBI:136302"/>
    </reaction>
    <physiologicalReaction direction="left-to-right" evidence="11">
        <dbReference type="Rhea" id="RHEA:52061"/>
    </physiologicalReaction>
</comment>
<comment type="catalytic activity">
    <reaction evidence="9">
        <text>9-hexadecanoyloxy-octadecanoate + H2O = 9-hydroxy-octadecanoate + hexadecanoate + H(+)</text>
        <dbReference type="Rhea" id="RHEA:52052"/>
        <dbReference type="ChEBI" id="CHEBI:7896"/>
        <dbReference type="ChEBI" id="CHEBI:15377"/>
        <dbReference type="ChEBI" id="CHEBI:15378"/>
        <dbReference type="ChEBI" id="CHEBI:83670"/>
        <dbReference type="ChEBI" id="CHEBI:136286"/>
    </reaction>
    <physiologicalReaction direction="left-to-right" evidence="9">
        <dbReference type="Rhea" id="RHEA:52053"/>
    </physiologicalReaction>
</comment>
<gene>
    <name evidence="19" type="ORF">AFUS01_LOCUS23536</name>
</gene>
<dbReference type="OrthoDB" id="1898221at2759"/>
<evidence type="ECO:0000256" key="9">
    <source>
        <dbReference type="ARBA" id="ARBA00047863"/>
    </source>
</evidence>
<dbReference type="PANTHER" id="PTHR10989">
    <property type="entry name" value="ANDROGEN-INDUCED PROTEIN 1-RELATED"/>
    <property type="match status" value="1"/>
</dbReference>
<comment type="subcellular location">
    <subcellularLocation>
        <location evidence="2">Endomembrane system</location>
        <topology evidence="2">Multi-pass membrane protein</topology>
    </subcellularLocation>
</comment>
<accession>A0A8J2KEH6</accession>
<comment type="catalytic activity">
    <reaction evidence="16">
        <text>12-(9Z-hexadecenoyloxy)-octadecanoate + H2O = 12-hydroxyoctadecanoate + (9Z)-hexadecenoate + H(+)</text>
        <dbReference type="Rhea" id="RHEA:52072"/>
        <dbReference type="ChEBI" id="CHEBI:15377"/>
        <dbReference type="ChEBI" id="CHEBI:15378"/>
        <dbReference type="ChEBI" id="CHEBI:32372"/>
        <dbReference type="ChEBI" id="CHEBI:84201"/>
        <dbReference type="ChEBI" id="CHEBI:136312"/>
    </reaction>
    <physiologicalReaction direction="left-to-right" evidence="16">
        <dbReference type="Rhea" id="RHEA:52073"/>
    </physiologicalReaction>
</comment>
<evidence type="ECO:0000256" key="1">
    <source>
        <dbReference type="ARBA" id="ARBA00000923"/>
    </source>
</evidence>
<evidence type="ECO:0000256" key="16">
    <source>
        <dbReference type="ARBA" id="ARBA00049428"/>
    </source>
</evidence>
<comment type="similarity">
    <text evidence="3">Belongs to the AIG1 family.</text>
</comment>
<dbReference type="AlphaFoldDB" id="A0A8J2KEH6"/>
<evidence type="ECO:0000256" key="4">
    <source>
        <dbReference type="ARBA" id="ARBA00022692"/>
    </source>
</evidence>